<protein>
    <recommendedName>
        <fullName evidence="1">ADP-ribosyl cyclase/cyclic ADP-ribose hydrolase</fullName>
        <ecNumber evidence="1">3.2.2.6</ecNumber>
    </recommendedName>
</protein>
<dbReference type="Gene3D" id="3.40.50.10140">
    <property type="entry name" value="Toll/interleukin-1 receptor homology (TIR) domain"/>
    <property type="match status" value="1"/>
</dbReference>
<dbReference type="PANTHER" id="PTHR11017">
    <property type="entry name" value="LEUCINE-RICH REPEAT-CONTAINING PROTEIN"/>
    <property type="match status" value="1"/>
</dbReference>
<keyword evidence="4" id="KW-0378">Hydrolase</keyword>
<dbReference type="InterPro" id="IPR027417">
    <property type="entry name" value="P-loop_NTPase"/>
</dbReference>
<dbReference type="PANTHER" id="PTHR11017:SF340">
    <property type="entry name" value="NB-ARC-RELATED"/>
    <property type="match status" value="1"/>
</dbReference>
<dbReference type="SMART" id="SM00255">
    <property type="entry name" value="TIR"/>
    <property type="match status" value="1"/>
</dbReference>
<dbReference type="SUPFAM" id="SSF52058">
    <property type="entry name" value="L domain-like"/>
    <property type="match status" value="1"/>
</dbReference>
<dbReference type="InterPro" id="IPR044974">
    <property type="entry name" value="Disease_R_plants"/>
</dbReference>
<dbReference type="GO" id="GO:0043531">
    <property type="term" value="F:ADP binding"/>
    <property type="evidence" value="ECO:0007669"/>
    <property type="project" value="InterPro"/>
</dbReference>
<dbReference type="FunFam" id="3.40.50.10140:FF:000007">
    <property type="entry name" value="Disease resistance protein (TIR-NBS-LRR class)"/>
    <property type="match status" value="1"/>
</dbReference>
<dbReference type="GO" id="GO:0061809">
    <property type="term" value="F:NAD+ nucleosidase activity, cyclic ADP-ribose generating"/>
    <property type="evidence" value="ECO:0007669"/>
    <property type="project" value="UniProtKB-EC"/>
</dbReference>
<evidence type="ECO:0000256" key="1">
    <source>
        <dbReference type="ARBA" id="ARBA00011982"/>
    </source>
</evidence>
<keyword evidence="3" id="KW-0677">Repeat</keyword>
<dbReference type="EC" id="3.2.2.6" evidence="1"/>
<dbReference type="AlphaFoldDB" id="A0A699GPG0"/>
<keyword evidence="2" id="KW-0433">Leucine-rich repeat</keyword>
<dbReference type="InterPro" id="IPR042197">
    <property type="entry name" value="Apaf_helical"/>
</dbReference>
<comment type="catalytic activity">
    <reaction evidence="6">
        <text>NAD(+) + H2O = ADP-D-ribose + nicotinamide + H(+)</text>
        <dbReference type="Rhea" id="RHEA:16301"/>
        <dbReference type="ChEBI" id="CHEBI:15377"/>
        <dbReference type="ChEBI" id="CHEBI:15378"/>
        <dbReference type="ChEBI" id="CHEBI:17154"/>
        <dbReference type="ChEBI" id="CHEBI:57540"/>
        <dbReference type="ChEBI" id="CHEBI:57967"/>
        <dbReference type="EC" id="3.2.2.6"/>
    </reaction>
    <physiologicalReaction direction="left-to-right" evidence="6">
        <dbReference type="Rhea" id="RHEA:16302"/>
    </physiologicalReaction>
</comment>
<evidence type="ECO:0000256" key="2">
    <source>
        <dbReference type="ARBA" id="ARBA00022614"/>
    </source>
</evidence>
<evidence type="ECO:0000256" key="5">
    <source>
        <dbReference type="ARBA" id="ARBA00023027"/>
    </source>
</evidence>
<dbReference type="InterPro" id="IPR000157">
    <property type="entry name" value="TIR_dom"/>
</dbReference>
<evidence type="ECO:0000256" key="6">
    <source>
        <dbReference type="ARBA" id="ARBA00047304"/>
    </source>
</evidence>
<organism evidence="8">
    <name type="scientific">Tanacetum cinerariifolium</name>
    <name type="common">Dalmatian daisy</name>
    <name type="synonym">Chrysanthemum cinerariifolium</name>
    <dbReference type="NCBI Taxonomy" id="118510"/>
    <lineage>
        <taxon>Eukaryota</taxon>
        <taxon>Viridiplantae</taxon>
        <taxon>Streptophyta</taxon>
        <taxon>Embryophyta</taxon>
        <taxon>Tracheophyta</taxon>
        <taxon>Spermatophyta</taxon>
        <taxon>Magnoliopsida</taxon>
        <taxon>eudicotyledons</taxon>
        <taxon>Gunneridae</taxon>
        <taxon>Pentapetalae</taxon>
        <taxon>asterids</taxon>
        <taxon>campanulids</taxon>
        <taxon>Asterales</taxon>
        <taxon>Asteraceae</taxon>
        <taxon>Asteroideae</taxon>
        <taxon>Anthemideae</taxon>
        <taxon>Anthemidinae</taxon>
        <taxon>Tanacetum</taxon>
    </lineage>
</organism>
<dbReference type="Pfam" id="PF20160">
    <property type="entry name" value="C-JID"/>
    <property type="match status" value="1"/>
</dbReference>
<evidence type="ECO:0000256" key="3">
    <source>
        <dbReference type="ARBA" id="ARBA00022737"/>
    </source>
</evidence>
<dbReference type="InterPro" id="IPR002182">
    <property type="entry name" value="NB-ARC"/>
</dbReference>
<dbReference type="Gene3D" id="1.10.8.430">
    <property type="entry name" value="Helical domain of apoptotic protease-activating factors"/>
    <property type="match status" value="1"/>
</dbReference>
<accession>A0A699GPG0</accession>
<gene>
    <name evidence="8" type="ORF">Tci_146498</name>
</gene>
<dbReference type="InterPro" id="IPR058192">
    <property type="entry name" value="WHD_ROQ1-like"/>
</dbReference>
<feature type="domain" description="TIR" evidence="7">
    <location>
        <begin position="13"/>
        <end position="179"/>
    </location>
</feature>
<dbReference type="Gene3D" id="3.40.50.300">
    <property type="entry name" value="P-loop containing nucleotide triphosphate hydrolases"/>
    <property type="match status" value="1"/>
</dbReference>
<reference evidence="8" key="1">
    <citation type="journal article" date="2019" name="Sci. Rep.">
        <title>Draft genome of Tanacetum cinerariifolium, the natural source of mosquito coil.</title>
        <authorList>
            <person name="Yamashiro T."/>
            <person name="Shiraishi A."/>
            <person name="Satake H."/>
            <person name="Nakayama K."/>
        </authorList>
    </citation>
    <scope>NUCLEOTIDE SEQUENCE</scope>
</reference>
<keyword evidence="8" id="KW-0675">Receptor</keyword>
<evidence type="ECO:0000259" key="7">
    <source>
        <dbReference type="PROSITE" id="PS50104"/>
    </source>
</evidence>
<dbReference type="GO" id="GO:0007165">
    <property type="term" value="P:signal transduction"/>
    <property type="evidence" value="ECO:0007669"/>
    <property type="project" value="InterPro"/>
</dbReference>
<dbReference type="InterPro" id="IPR035897">
    <property type="entry name" value="Toll_tir_struct_dom_sf"/>
</dbReference>
<proteinExistence type="predicted"/>
<sequence>MASSSSSSSSRSWKYDVFLSFRGEDTRKTFVDHLYSALERQLIQTYKDDTKLPRGESVGPALLKAIEESRHAIIIFSKNYANSSWCLDELVHIIKCRAENGQIVIPVFYDVDPSDVRKQKGEFGEAFAEQEGDNVTKAESWRKALVESSNISGWEPKNVANGHEAAVIQTIVDAVSDNLLSPSLDIDEDEEFVGMTDRVKDLISRLKIGTGGVRMVGIWGVGGGGKTTLATSVYMEISQHFGGHCIVENIREESRKHDRTTLQAKILSTLLETQVVVQSEEEGKRMIRNRLCRSNVLILLDDVDDPKQLEALAGSHKWFGDGSRIMITTRDEHVLRTRKVDHISPVTLLSQDEGSRLFKKHAYNEEEPLKVYGKLSLRVVSYADGLPLALKVLGSFLYDKDEKEWMSTLDRLKEIPESEIVEKLKISYDGLKKVEKELFLDIAFFFRGEAKDRAMDILDACDFYPDIGIRVLIQKALITINSNGKFDMHDLVQEMGHYIVRGEHPNNPEKHSRLRKYEEIRNMYRGDTTMENDTTEVVCLSLDHRLLYSKNIANMKKLRWFIAERGCIVAPDSLPNELRYIEWTDYPGSPFPDSFQPMNLVALKMCSSLQKELWEGRKHLPRLKVLQLRLMENLVSTPDFDGFPSLQKLTIIECNKLEEIHPSLGNHRSLKYITVDCSNLKRFPKIDHMKKLETLDIISRRWEFEIPEIQTDMENLVKLSLDAYGIQVFISSVAKHCPSLISITATDIDYASHRGSNSFSKFDLNLSRLTVLVHLDLSFCEWLKKFPVFPSSLVSFVANGCEGLADIGDVNRNCKWLCQVSVIGGGNLNDGDRLLQSMLQGKAIENHSMVLQLEGLQIPRDFRPRLRAGRECTLQLPQNWCNDFSGFLMCAVIDNAVNLVMGSPEITMKQVRDGLMGIDSQDDVVWKESADFKTIWVGYVSFGSLRHTAAWLDETCKAVSFSFCIPTNPTDMPRCFCHGFGASLVPRISGSYPTDASPPEYYSEFHKQKYDFKPKFEIEDDYTCTFRIPSINDKY</sequence>
<dbReference type="Pfam" id="PF00931">
    <property type="entry name" value="NB-ARC"/>
    <property type="match status" value="1"/>
</dbReference>
<evidence type="ECO:0000256" key="4">
    <source>
        <dbReference type="ARBA" id="ARBA00022801"/>
    </source>
</evidence>
<dbReference type="PROSITE" id="PS50104">
    <property type="entry name" value="TIR"/>
    <property type="match status" value="1"/>
</dbReference>
<dbReference type="InterPro" id="IPR032675">
    <property type="entry name" value="LRR_dom_sf"/>
</dbReference>
<dbReference type="Gene3D" id="3.80.10.10">
    <property type="entry name" value="Ribonuclease Inhibitor"/>
    <property type="match status" value="2"/>
</dbReference>
<dbReference type="Pfam" id="PF01582">
    <property type="entry name" value="TIR"/>
    <property type="match status" value="1"/>
</dbReference>
<dbReference type="PRINTS" id="PR00364">
    <property type="entry name" value="DISEASERSIST"/>
</dbReference>
<dbReference type="SUPFAM" id="SSF52540">
    <property type="entry name" value="P-loop containing nucleoside triphosphate hydrolases"/>
    <property type="match status" value="1"/>
</dbReference>
<dbReference type="SUPFAM" id="SSF52200">
    <property type="entry name" value="Toll/Interleukin receptor TIR domain"/>
    <property type="match status" value="1"/>
</dbReference>
<dbReference type="EMBL" id="BKCJ010032913">
    <property type="protein sequence ID" value="GEV74521.1"/>
    <property type="molecule type" value="Genomic_DNA"/>
</dbReference>
<name>A0A699GPG0_TANCI</name>
<dbReference type="GO" id="GO:0006952">
    <property type="term" value="P:defense response"/>
    <property type="evidence" value="ECO:0007669"/>
    <property type="project" value="InterPro"/>
</dbReference>
<dbReference type="Pfam" id="PF23282">
    <property type="entry name" value="WHD_ROQ1"/>
    <property type="match status" value="1"/>
</dbReference>
<dbReference type="InterPro" id="IPR045344">
    <property type="entry name" value="C-JID"/>
</dbReference>
<keyword evidence="5" id="KW-0520">NAD</keyword>
<comment type="caution">
    <text evidence="8">The sequence shown here is derived from an EMBL/GenBank/DDBJ whole genome shotgun (WGS) entry which is preliminary data.</text>
</comment>
<evidence type="ECO:0000313" key="8">
    <source>
        <dbReference type="EMBL" id="GEV74521.1"/>
    </source>
</evidence>